<feature type="signal peptide" evidence="1">
    <location>
        <begin position="1"/>
        <end position="20"/>
    </location>
</feature>
<evidence type="ECO:0000256" key="1">
    <source>
        <dbReference type="SAM" id="SignalP"/>
    </source>
</evidence>
<dbReference type="HOGENOM" id="CLU_067772_0_0_10"/>
<sequence length="346" mass="39320">MKTIIWVVAIMLGVFNSSSAQSKQSYIDNKDMTIGSDSCFLSDIRIFYASDLYVDTTFYHETRTAFLNLSEACVMDENSPYFSPEELTKDTIRIDELQKIRLLKSAGISDTDTIYIYDFGTDSVYTFCVSAFSAIACLNIYAGGSETNDFSDYEYGLNLGRSYFGTGENLVYVGKTNPFQTGQLKLMEWRRVAKKKFPVKMKDSLIRENTNGYYAFDNCKLGAVYKFSNEGLDYYCQEMKLIPPANSVDYGDNVLARYLVVLDSKTRKVLFEDFYCDDEWGGLTMLNIIGNSKFSAGQYGAQWTGRIFKGRSPIIYGFKEFSFGCPAIPFVDKKDRPISILCDNRH</sequence>
<dbReference type="AlphaFoldDB" id="L1N8N6"/>
<dbReference type="Proteomes" id="UP000010433">
    <property type="component" value="Unassembled WGS sequence"/>
</dbReference>
<comment type="caution">
    <text evidence="2">The sequence shown here is derived from an EMBL/GenBank/DDBJ whole genome shotgun (WGS) entry which is preliminary data.</text>
</comment>
<keyword evidence="1" id="KW-0732">Signal</keyword>
<protein>
    <submittedName>
        <fullName evidence="2">Uncharacterized protein</fullName>
    </submittedName>
</protein>
<evidence type="ECO:0000313" key="2">
    <source>
        <dbReference type="EMBL" id="EKX99566.1"/>
    </source>
</evidence>
<dbReference type="PATRIC" id="fig|1127699.3.peg.1527"/>
<dbReference type="STRING" id="1127699.HMPREF9151_01655"/>
<dbReference type="RefSeq" id="WP_009162960.1">
    <property type="nucleotide sequence ID" value="NZ_KB291003.1"/>
</dbReference>
<dbReference type="EMBL" id="AMEP01000100">
    <property type="protein sequence ID" value="EKX99566.1"/>
    <property type="molecule type" value="Genomic_DNA"/>
</dbReference>
<gene>
    <name evidence="2" type="ORF">HMPREF9151_01655</name>
</gene>
<feature type="chain" id="PRO_5003954129" evidence="1">
    <location>
        <begin position="21"/>
        <end position="346"/>
    </location>
</feature>
<proteinExistence type="predicted"/>
<keyword evidence="3" id="KW-1185">Reference proteome</keyword>
<reference evidence="2 3" key="1">
    <citation type="submission" date="2012-05" db="EMBL/GenBank/DDBJ databases">
        <authorList>
            <person name="Weinstock G."/>
            <person name="Sodergren E."/>
            <person name="Lobos E.A."/>
            <person name="Fulton L."/>
            <person name="Fulton R."/>
            <person name="Courtney L."/>
            <person name="Fronick C."/>
            <person name="O'Laughlin M."/>
            <person name="Godfrey J."/>
            <person name="Wilson R.M."/>
            <person name="Miner T."/>
            <person name="Farmer C."/>
            <person name="Delehaunty K."/>
            <person name="Cordes M."/>
            <person name="Minx P."/>
            <person name="Tomlinson C."/>
            <person name="Chen J."/>
            <person name="Wollam A."/>
            <person name="Pepin K.H."/>
            <person name="Bhonagiri V."/>
            <person name="Zhang X."/>
            <person name="Suruliraj S."/>
            <person name="Warren W."/>
            <person name="Mitreva M."/>
            <person name="Mardis E.R."/>
            <person name="Wilson R.K."/>
        </authorList>
    </citation>
    <scope>NUCLEOTIDE SEQUENCE [LARGE SCALE GENOMIC DNA]</scope>
    <source>
        <strain evidence="2 3">F0055</strain>
    </source>
</reference>
<organism evidence="2 3">
    <name type="scientific">Hoylesella saccharolytica F0055</name>
    <dbReference type="NCBI Taxonomy" id="1127699"/>
    <lineage>
        <taxon>Bacteria</taxon>
        <taxon>Pseudomonadati</taxon>
        <taxon>Bacteroidota</taxon>
        <taxon>Bacteroidia</taxon>
        <taxon>Bacteroidales</taxon>
        <taxon>Prevotellaceae</taxon>
        <taxon>Hoylesella</taxon>
    </lineage>
</organism>
<dbReference type="OrthoDB" id="7069376at2"/>
<accession>L1N8N6</accession>
<evidence type="ECO:0000313" key="3">
    <source>
        <dbReference type="Proteomes" id="UP000010433"/>
    </source>
</evidence>
<name>L1N8N6_9BACT</name>